<name>A0AAN6NZN7_9PEZI</name>
<sequence length="202" mass="22512">MAHLRGGSMSRGSSAARIESTREINNSLLRCKILLECGSTGDFTYDHFLSQGQGERSPRPTASVLSGSRARTATALSHADHALDLASYYDQPQLVAKSQLFRGHCFRRLAQWDKAYWCYIRAASVREFAADRGPEGLAALTKECQRRLGRRRETYYSSTSEHASSGYRSDEAVVREERISGIMATKQYEEGLRVKSPVLGGR</sequence>
<keyword evidence="2" id="KW-1185">Reference proteome</keyword>
<gene>
    <name evidence="1" type="ORF">QBC32DRAFT_311421</name>
</gene>
<comment type="caution">
    <text evidence="1">The sequence shown here is derived from an EMBL/GenBank/DDBJ whole genome shotgun (WGS) entry which is preliminary data.</text>
</comment>
<evidence type="ECO:0000313" key="1">
    <source>
        <dbReference type="EMBL" id="KAK3955029.1"/>
    </source>
</evidence>
<accession>A0AAN6NZN7</accession>
<organism evidence="1 2">
    <name type="scientific">Pseudoneurospora amorphoporcata</name>
    <dbReference type="NCBI Taxonomy" id="241081"/>
    <lineage>
        <taxon>Eukaryota</taxon>
        <taxon>Fungi</taxon>
        <taxon>Dikarya</taxon>
        <taxon>Ascomycota</taxon>
        <taxon>Pezizomycotina</taxon>
        <taxon>Sordariomycetes</taxon>
        <taxon>Sordariomycetidae</taxon>
        <taxon>Sordariales</taxon>
        <taxon>Sordariaceae</taxon>
        <taxon>Pseudoneurospora</taxon>
    </lineage>
</organism>
<dbReference type="AlphaFoldDB" id="A0AAN6NZN7"/>
<reference evidence="1" key="1">
    <citation type="journal article" date="2023" name="Mol. Phylogenet. Evol.">
        <title>Genome-scale phylogeny and comparative genomics of the fungal order Sordariales.</title>
        <authorList>
            <person name="Hensen N."/>
            <person name="Bonometti L."/>
            <person name="Westerberg I."/>
            <person name="Brannstrom I.O."/>
            <person name="Guillou S."/>
            <person name="Cros-Aarteil S."/>
            <person name="Calhoun S."/>
            <person name="Haridas S."/>
            <person name="Kuo A."/>
            <person name="Mondo S."/>
            <person name="Pangilinan J."/>
            <person name="Riley R."/>
            <person name="LaButti K."/>
            <person name="Andreopoulos B."/>
            <person name="Lipzen A."/>
            <person name="Chen C."/>
            <person name="Yan M."/>
            <person name="Daum C."/>
            <person name="Ng V."/>
            <person name="Clum A."/>
            <person name="Steindorff A."/>
            <person name="Ohm R.A."/>
            <person name="Martin F."/>
            <person name="Silar P."/>
            <person name="Natvig D.O."/>
            <person name="Lalanne C."/>
            <person name="Gautier V."/>
            <person name="Ament-Velasquez S.L."/>
            <person name="Kruys A."/>
            <person name="Hutchinson M.I."/>
            <person name="Powell A.J."/>
            <person name="Barry K."/>
            <person name="Miller A.N."/>
            <person name="Grigoriev I.V."/>
            <person name="Debuchy R."/>
            <person name="Gladieux P."/>
            <person name="Hiltunen Thoren M."/>
            <person name="Johannesson H."/>
        </authorList>
    </citation>
    <scope>NUCLEOTIDE SEQUENCE</scope>
    <source>
        <strain evidence="1">CBS 626.80</strain>
    </source>
</reference>
<evidence type="ECO:0000313" key="2">
    <source>
        <dbReference type="Proteomes" id="UP001303222"/>
    </source>
</evidence>
<reference evidence="1" key="2">
    <citation type="submission" date="2023-06" db="EMBL/GenBank/DDBJ databases">
        <authorList>
            <consortium name="Lawrence Berkeley National Laboratory"/>
            <person name="Mondo S.J."/>
            <person name="Hensen N."/>
            <person name="Bonometti L."/>
            <person name="Westerberg I."/>
            <person name="Brannstrom I.O."/>
            <person name="Guillou S."/>
            <person name="Cros-Aarteil S."/>
            <person name="Calhoun S."/>
            <person name="Haridas S."/>
            <person name="Kuo A."/>
            <person name="Pangilinan J."/>
            <person name="Riley R."/>
            <person name="Labutti K."/>
            <person name="Andreopoulos B."/>
            <person name="Lipzen A."/>
            <person name="Chen C."/>
            <person name="Yanf M."/>
            <person name="Daum C."/>
            <person name="Ng V."/>
            <person name="Clum A."/>
            <person name="Steindorff A."/>
            <person name="Ohm R."/>
            <person name="Martin F."/>
            <person name="Silar P."/>
            <person name="Natvig D."/>
            <person name="Lalanne C."/>
            <person name="Gautier V."/>
            <person name="Ament-Velasquez S.L."/>
            <person name="Kruys A."/>
            <person name="Hutchinson M.I."/>
            <person name="Powell A.J."/>
            <person name="Barry K."/>
            <person name="Miller A.N."/>
            <person name="Grigoriev I.V."/>
            <person name="Debuchy R."/>
            <person name="Gladieux P."/>
            <person name="Thoren M.H."/>
            <person name="Johannesson H."/>
        </authorList>
    </citation>
    <scope>NUCLEOTIDE SEQUENCE</scope>
    <source>
        <strain evidence="1">CBS 626.80</strain>
    </source>
</reference>
<protein>
    <submittedName>
        <fullName evidence="1">Uncharacterized protein</fullName>
    </submittedName>
</protein>
<dbReference type="Proteomes" id="UP001303222">
    <property type="component" value="Unassembled WGS sequence"/>
</dbReference>
<proteinExistence type="predicted"/>
<dbReference type="EMBL" id="MU859081">
    <property type="protein sequence ID" value="KAK3955029.1"/>
    <property type="molecule type" value="Genomic_DNA"/>
</dbReference>